<keyword evidence="1" id="KW-0812">Transmembrane</keyword>
<feature type="transmembrane region" description="Helical" evidence="1">
    <location>
        <begin position="120"/>
        <end position="143"/>
    </location>
</feature>
<proteinExistence type="predicted"/>
<feature type="transmembrane region" description="Helical" evidence="1">
    <location>
        <begin position="381"/>
        <end position="401"/>
    </location>
</feature>
<evidence type="ECO:0000313" key="3">
    <source>
        <dbReference type="Proteomes" id="UP000029093"/>
    </source>
</evidence>
<gene>
    <name evidence="2" type="ORF">BBOU_0686</name>
</gene>
<feature type="transmembrane region" description="Helical" evidence="1">
    <location>
        <begin position="155"/>
        <end position="188"/>
    </location>
</feature>
<reference evidence="2 3" key="1">
    <citation type="submission" date="2014-03" db="EMBL/GenBank/DDBJ databases">
        <title>Genomics of Bifidobacteria.</title>
        <authorList>
            <person name="Ventura M."/>
            <person name="Milani C."/>
            <person name="Lugli G.A."/>
        </authorList>
    </citation>
    <scope>NUCLEOTIDE SEQUENCE [LARGE SCALE GENOMIC DNA]</scope>
    <source>
        <strain evidence="2 3">LMG 10736</strain>
    </source>
</reference>
<dbReference type="GeneID" id="303203841"/>
<feature type="transmembrane region" description="Helical" evidence="1">
    <location>
        <begin position="282"/>
        <end position="300"/>
    </location>
</feature>
<evidence type="ECO:0000256" key="1">
    <source>
        <dbReference type="SAM" id="Phobius"/>
    </source>
</evidence>
<dbReference type="AlphaFoldDB" id="A0A086ZPV7"/>
<accession>A0A086ZPV7</accession>
<keyword evidence="1" id="KW-1133">Transmembrane helix</keyword>
<feature type="transmembrane region" description="Helical" evidence="1">
    <location>
        <begin position="14"/>
        <end position="34"/>
    </location>
</feature>
<evidence type="ECO:0000313" key="2">
    <source>
        <dbReference type="EMBL" id="KFI48557.1"/>
    </source>
</evidence>
<dbReference type="EMBL" id="JGYQ01000007">
    <property type="protein sequence ID" value="KFI48557.1"/>
    <property type="molecule type" value="Genomic_DNA"/>
</dbReference>
<dbReference type="OrthoDB" id="1815350at2"/>
<feature type="transmembrane region" description="Helical" evidence="1">
    <location>
        <begin position="209"/>
        <end position="227"/>
    </location>
</feature>
<organism evidence="2 3">
    <name type="scientific">Bifidobacterium boum</name>
    <dbReference type="NCBI Taxonomy" id="78343"/>
    <lineage>
        <taxon>Bacteria</taxon>
        <taxon>Bacillati</taxon>
        <taxon>Actinomycetota</taxon>
        <taxon>Actinomycetes</taxon>
        <taxon>Bifidobacteriales</taxon>
        <taxon>Bifidobacteriaceae</taxon>
        <taxon>Bifidobacterium</taxon>
    </lineage>
</organism>
<dbReference type="RefSeq" id="WP_051616684.1">
    <property type="nucleotide sequence ID" value="NZ_JGYQ01000007.1"/>
</dbReference>
<comment type="caution">
    <text evidence="2">The sequence shown here is derived from an EMBL/GenBank/DDBJ whole genome shotgun (WGS) entry which is preliminary data.</text>
</comment>
<keyword evidence="1" id="KW-0472">Membrane</keyword>
<name>A0A086ZPV7_9BIFI</name>
<feature type="transmembrane region" description="Helical" evidence="1">
    <location>
        <begin position="89"/>
        <end position="108"/>
    </location>
</feature>
<keyword evidence="3" id="KW-1185">Reference proteome</keyword>
<dbReference type="Proteomes" id="UP000029093">
    <property type="component" value="Unassembled WGS sequence"/>
</dbReference>
<protein>
    <submittedName>
        <fullName evidence="2">ABC superfamily ATP binding cassette transporter permease protein</fullName>
    </submittedName>
</protein>
<sequence length="605" mass="69750">MYRIRKWLAVPKNLLHLGVLVAYLAVVITVMCFHEPWFDEAQSWLIARDCSWHDLLFSRTHYEGHPPLWWTLLAIPAKTGVPYEIGLKGVQLLTATLMIWLLVFRTALPEILKVVLPFTYFLCYQYGVISRPYALIIAAMLLVGMTWEQRNKRPWPVVLSMMLMCLTSSYGLAICAGLAMVWVFDALFSARGGGIHAMMRNLVSSPARFAAWLTLLVVAVALLLDVLPAKNVYHGILDVNAPIVPWVQRWGYVWLFFPSDTLFTSFTDDINIMFMRPAWTDLVYAAVVSLLMWVVMAWIARKRGLLAELFIPYAVLSVVFCSHAYPHHIGVVLGYLLMVLTMCCARRPLSRDDIPQWLGSRWDAGMKAVAERRGERYARRCARACSVLVVLPLLIGVYWTAYSSICDIRYNYSSSRAMASFIERYHLEHYRWMTGWSRISSKVPNSSFSQWYKAQNGNVYCASKTEKCADFTSWSGGSLMVANPYFDSNLIGNPYRGRTYMSWEWMIDQKQRAAQDIADWRSKPEPEFYDTVYEPFYFTTLGYDRNDYVKYYITTTVSPWKDTWHRGEVEIYIRKDIYKKIFHKDPPASGIDDSVWANHPGAPRG</sequence>